<evidence type="ECO:0000313" key="2">
    <source>
        <dbReference type="EMBL" id="KAK8835490.1"/>
    </source>
</evidence>
<name>A0ABR2GQH4_9EUKA</name>
<sequence length="1300" mass="149471">MLSFYRLLLPNGKEIQLPNKIHTNEDVYNHVNRLTQADLILSYKSIPIPPRPTVNLIDIGYDIQQILIMEPYTIKDISFEVANYKYIYTEEVKSYQTVYDIKRIFAKHFKTVAQNIIIKHTANILTDDINIISAGSRFEVDVVEGFSLYYYYFFNYGFICMPNDSKMQDLKNKLASCYGYFERGIQYVDGSNNQTAISSYQNNIQEFADKTPFLDFKYKSSNSSMITTISIEPKDKRKDTVYKFQDTFPCLKKFPDKQSENNTIEMMKSFLEKMTHISSQYLIRFDDKQFKFFANKSIYAKVEQKDYIFDYTTTIAHLKELFGPKHDKQNVGIIINHRFAHKNSDFLCKYLRTAGNSETSRLQINLLYPINPNRYCEFEVLPKLTKKRFIIPVFLSYKSIAKIYFKQNPESMVFYPGFYPKSGPKPSPLDRSSKLEDKNLAEFSVSITTDLTINYQLDGESADRLVTLQYHDDKPPRIKDLLFRIAQLHPNPFHAYDAYIGSERIGFMEFVTEHAGQKFIIKSYEYQEGANEKCLKVYYAPGNEIIEYKEEINEATAEQIIDKIRKDKGIEGSLSLYLNFMKLAPGDKPLVLSLPTYCLILNEDSQEEEFHITNGKGIDTKQTFQKAHYPIMQAVVQQIFALTEKVSLSLKLDKFCKLYKELPEVILPYGFFDGGSIPKNSIICIGKYEVSESSELTFSYNGSAKTIELSDTKKMIQDLKDEIIDKLKINRISKRAADFSFLGTRLNQKRSFISYGILPKAPITVTHSKNSVKVSVRLFDDTLVGQFFFSNGQDEKETNKDAVERIKQEYGKVKLYSDTKSTPLDLNKQIERNDVIYASFEKVTIKLLDPKGEQQVKIDEILSPSDALLQKLADKVKLKLDEFALFKCEHAGHYTKVNTKKTFKELGETEFFALKTIKRITLYFKENEIEIYNTVISEFESVQSLIEYFISNRIMASPKNIKLVLDNEQVGEKETVAKLLQMAEGKKISIELKAPVVHARMADVAGQPAAQPPSETPSPPKKKKVSIKNFLPKTSAVRNSIKESDIPKIQREIEEAKKQHEEEEEEDQSAPKSMRPAKMLPLNQAKIILKSSDDFNIPINKNKMPIISNQKLEPVNEEKDAAEETSNKADNAGEPQERKEKEERKEEAQVESDNAEDVASVNPDEIIIEEEESDNEEDDKKPEEPWDPLKHRYLIKDGQELCFPLGKEATIADAIDEIARIVGDDTDPSCVSIIFAGKKLRKTTVIEDLKLNKDEVLHVLIVPQADIFLRTAKALRIINPADLDKVDDDEYEYEYEEDGE</sequence>
<organism evidence="2 3">
    <name type="scientific">Tritrichomonas musculus</name>
    <dbReference type="NCBI Taxonomy" id="1915356"/>
    <lineage>
        <taxon>Eukaryota</taxon>
        <taxon>Metamonada</taxon>
        <taxon>Parabasalia</taxon>
        <taxon>Tritrichomonadida</taxon>
        <taxon>Tritrichomonadidae</taxon>
        <taxon>Tritrichomonas</taxon>
    </lineage>
</organism>
<dbReference type="SUPFAM" id="SSF54236">
    <property type="entry name" value="Ubiquitin-like"/>
    <property type="match status" value="1"/>
</dbReference>
<feature type="region of interest" description="Disordered" evidence="1">
    <location>
        <begin position="1108"/>
        <end position="1164"/>
    </location>
</feature>
<dbReference type="Proteomes" id="UP001470230">
    <property type="component" value="Unassembled WGS sequence"/>
</dbReference>
<feature type="region of interest" description="Disordered" evidence="1">
    <location>
        <begin position="1056"/>
        <end position="1077"/>
    </location>
</feature>
<evidence type="ECO:0000256" key="1">
    <source>
        <dbReference type="SAM" id="MobiDB-lite"/>
    </source>
</evidence>
<evidence type="ECO:0000313" key="3">
    <source>
        <dbReference type="Proteomes" id="UP001470230"/>
    </source>
</evidence>
<feature type="compositionally biased region" description="Basic and acidic residues" evidence="1">
    <location>
        <begin position="1135"/>
        <end position="1148"/>
    </location>
</feature>
<feature type="compositionally biased region" description="Pro residues" evidence="1">
    <location>
        <begin position="1010"/>
        <end position="1019"/>
    </location>
</feature>
<reference evidence="2 3" key="1">
    <citation type="submission" date="2024-04" db="EMBL/GenBank/DDBJ databases">
        <title>Tritrichomonas musculus Genome.</title>
        <authorList>
            <person name="Alves-Ferreira E."/>
            <person name="Grigg M."/>
            <person name="Lorenzi H."/>
            <person name="Galac M."/>
        </authorList>
    </citation>
    <scope>NUCLEOTIDE SEQUENCE [LARGE SCALE GENOMIC DNA]</scope>
    <source>
        <strain evidence="2 3">EAF2021</strain>
    </source>
</reference>
<feature type="region of interest" description="Disordered" evidence="1">
    <location>
        <begin position="1006"/>
        <end position="1025"/>
    </location>
</feature>
<proteinExistence type="predicted"/>
<dbReference type="InterPro" id="IPR029071">
    <property type="entry name" value="Ubiquitin-like_domsf"/>
</dbReference>
<comment type="caution">
    <text evidence="2">The sequence shown here is derived from an EMBL/GenBank/DDBJ whole genome shotgun (WGS) entry which is preliminary data.</text>
</comment>
<gene>
    <name evidence="2" type="ORF">M9Y10_046111</name>
</gene>
<dbReference type="EMBL" id="JAPFFF010000094">
    <property type="protein sequence ID" value="KAK8835490.1"/>
    <property type="molecule type" value="Genomic_DNA"/>
</dbReference>
<keyword evidence="3" id="KW-1185">Reference proteome</keyword>
<evidence type="ECO:0008006" key="4">
    <source>
        <dbReference type="Google" id="ProtNLM"/>
    </source>
</evidence>
<protein>
    <recommendedName>
        <fullName evidence="4">Ubiquitin-like domain-containing protein</fullName>
    </recommendedName>
</protein>
<accession>A0ABR2GQH4</accession>